<evidence type="ECO:0000256" key="2">
    <source>
        <dbReference type="ARBA" id="ARBA00023140"/>
    </source>
</evidence>
<comment type="caution">
    <text evidence="4">The sequence shown here is derived from an EMBL/GenBank/DDBJ whole genome shotgun (WGS) entry which is preliminary data.</text>
</comment>
<protein>
    <recommendedName>
        <fullName evidence="6">Enoyl-CoA hydratase</fullName>
    </recommendedName>
</protein>
<dbReference type="InterPro" id="IPR001753">
    <property type="entry name" value="Enoyl-CoA_hydra/iso"/>
</dbReference>
<reference evidence="4 5" key="1">
    <citation type="submission" date="2022-09" db="EMBL/GenBank/DDBJ databases">
        <authorList>
            <person name="Palmer J.M."/>
        </authorList>
    </citation>
    <scope>NUCLEOTIDE SEQUENCE [LARGE SCALE GENOMIC DNA]</scope>
    <source>
        <strain evidence="4 5">DSM 7382</strain>
    </source>
</reference>
<dbReference type="Pfam" id="PF00378">
    <property type="entry name" value="ECH_1"/>
    <property type="match status" value="1"/>
</dbReference>
<organism evidence="4 5">
    <name type="scientific">Cerrena zonata</name>
    <dbReference type="NCBI Taxonomy" id="2478898"/>
    <lineage>
        <taxon>Eukaryota</taxon>
        <taxon>Fungi</taxon>
        <taxon>Dikarya</taxon>
        <taxon>Basidiomycota</taxon>
        <taxon>Agaricomycotina</taxon>
        <taxon>Agaricomycetes</taxon>
        <taxon>Polyporales</taxon>
        <taxon>Cerrenaceae</taxon>
        <taxon>Cerrena</taxon>
    </lineage>
</organism>
<keyword evidence="5" id="KW-1185">Reference proteome</keyword>
<dbReference type="PANTHER" id="PTHR43684:SF1">
    <property type="entry name" value="ENOYL-COA DELTA ISOMERASE 2"/>
    <property type="match status" value="1"/>
</dbReference>
<evidence type="ECO:0008006" key="6">
    <source>
        <dbReference type="Google" id="ProtNLM"/>
    </source>
</evidence>
<dbReference type="Gene3D" id="3.90.226.10">
    <property type="entry name" value="2-enoyl-CoA Hydratase, Chain A, domain 1"/>
    <property type="match status" value="1"/>
</dbReference>
<evidence type="ECO:0000313" key="5">
    <source>
        <dbReference type="Proteomes" id="UP001385951"/>
    </source>
</evidence>
<gene>
    <name evidence="4" type="ORF">QCA50_003182</name>
</gene>
<proteinExistence type="predicted"/>
<keyword evidence="2" id="KW-0576">Peroxisome</keyword>
<dbReference type="PANTHER" id="PTHR43684">
    <property type="match status" value="1"/>
</dbReference>
<dbReference type="SUPFAM" id="SSF52096">
    <property type="entry name" value="ClpP/crotonase"/>
    <property type="match status" value="1"/>
</dbReference>
<dbReference type="GO" id="GO:0004165">
    <property type="term" value="F:delta(3)-delta(2)-enoyl-CoA isomerase activity"/>
    <property type="evidence" value="ECO:0007669"/>
    <property type="project" value="UniProtKB-ARBA"/>
</dbReference>
<sequence>MWGSRTTRDLFSCIADADIMAGIITEGGSSVSFTRRMGAARAREALIFGKKLTSDVLLECGFVNKIFPEQPVEAFHASVRAHILSELDGLDKTATLQVKQLLKAGEAAQNDPDATNLRESYAQAERLSTEIPKERFAKLARKEIKHKL</sequence>
<dbReference type="GO" id="GO:0006635">
    <property type="term" value="P:fatty acid beta-oxidation"/>
    <property type="evidence" value="ECO:0007669"/>
    <property type="project" value="TreeGrafter"/>
</dbReference>
<dbReference type="GO" id="GO:0005782">
    <property type="term" value="C:peroxisomal matrix"/>
    <property type="evidence" value="ECO:0007669"/>
    <property type="project" value="TreeGrafter"/>
</dbReference>
<keyword evidence="3" id="KW-0413">Isomerase</keyword>
<evidence type="ECO:0000256" key="1">
    <source>
        <dbReference type="ARBA" id="ARBA00004275"/>
    </source>
</evidence>
<dbReference type="AlphaFoldDB" id="A0AAW0GIX8"/>
<dbReference type="EMBL" id="JASBNA010000003">
    <property type="protein sequence ID" value="KAK7693613.1"/>
    <property type="molecule type" value="Genomic_DNA"/>
</dbReference>
<evidence type="ECO:0000256" key="3">
    <source>
        <dbReference type="ARBA" id="ARBA00023235"/>
    </source>
</evidence>
<dbReference type="InterPro" id="IPR029045">
    <property type="entry name" value="ClpP/crotonase-like_dom_sf"/>
</dbReference>
<name>A0AAW0GIX8_9APHY</name>
<comment type="subcellular location">
    <subcellularLocation>
        <location evidence="1">Peroxisome</location>
    </subcellularLocation>
</comment>
<dbReference type="InterPro" id="IPR051053">
    <property type="entry name" value="ECH/Chromodomain_protein"/>
</dbReference>
<dbReference type="Proteomes" id="UP001385951">
    <property type="component" value="Unassembled WGS sequence"/>
</dbReference>
<accession>A0AAW0GIX8</accession>
<evidence type="ECO:0000313" key="4">
    <source>
        <dbReference type="EMBL" id="KAK7693613.1"/>
    </source>
</evidence>